<gene>
    <name evidence="2" type="ORF">AFCDBAGC_0862</name>
</gene>
<keyword evidence="1" id="KW-1133">Transmembrane helix</keyword>
<keyword evidence="3" id="KW-1185">Reference proteome</keyword>
<dbReference type="EMBL" id="BPQG01000007">
    <property type="protein sequence ID" value="GJD43020.1"/>
    <property type="molecule type" value="Genomic_DNA"/>
</dbReference>
<evidence type="ECO:0000313" key="2">
    <source>
        <dbReference type="EMBL" id="GJD43020.1"/>
    </source>
</evidence>
<name>A0ABQ4QCR1_9HYPH</name>
<reference evidence="2 3" key="1">
    <citation type="journal article" date="2021" name="Front. Microbiol.">
        <title>Comprehensive Comparative Genomics and Phenotyping of Methylobacterium Species.</title>
        <authorList>
            <person name="Alessa O."/>
            <person name="Ogura Y."/>
            <person name="Fujitani Y."/>
            <person name="Takami H."/>
            <person name="Hayashi T."/>
            <person name="Sahin N."/>
            <person name="Tani A."/>
        </authorList>
    </citation>
    <scope>NUCLEOTIDE SEQUENCE [LARGE SCALE GENOMIC DNA]</scope>
    <source>
        <strain evidence="2 3">DSM 23679</strain>
    </source>
</reference>
<evidence type="ECO:0000256" key="1">
    <source>
        <dbReference type="SAM" id="Phobius"/>
    </source>
</evidence>
<dbReference type="RefSeq" id="WP_238271020.1">
    <property type="nucleotide sequence ID" value="NZ_BPQG01000007.1"/>
</dbReference>
<feature type="transmembrane region" description="Helical" evidence="1">
    <location>
        <begin position="12"/>
        <end position="31"/>
    </location>
</feature>
<proteinExistence type="predicted"/>
<organism evidence="2 3">
    <name type="scientific">Methylobacterium cerastii</name>
    <dbReference type="NCBI Taxonomy" id="932741"/>
    <lineage>
        <taxon>Bacteria</taxon>
        <taxon>Pseudomonadati</taxon>
        <taxon>Pseudomonadota</taxon>
        <taxon>Alphaproteobacteria</taxon>
        <taxon>Hyphomicrobiales</taxon>
        <taxon>Methylobacteriaceae</taxon>
        <taxon>Methylobacterium</taxon>
    </lineage>
</organism>
<sequence>MQTWILVSKIVRNVGLALAAFGGVILAWWTLTPERAQASSAATQAELARRTHVTELFNRAAGQLGDERLEVRLAAIYVLREIGRDFSDLANPVFELLQAILRERQADYRDLDPPVDVQAIMATLRMRIADDDKPVA</sequence>
<evidence type="ECO:0000313" key="3">
    <source>
        <dbReference type="Proteomes" id="UP001055117"/>
    </source>
</evidence>
<protein>
    <submittedName>
        <fullName evidence="2">Uncharacterized protein</fullName>
    </submittedName>
</protein>
<comment type="caution">
    <text evidence="2">The sequence shown here is derived from an EMBL/GenBank/DDBJ whole genome shotgun (WGS) entry which is preliminary data.</text>
</comment>
<keyword evidence="1" id="KW-0472">Membrane</keyword>
<keyword evidence="1" id="KW-0812">Transmembrane</keyword>
<dbReference type="Proteomes" id="UP001055117">
    <property type="component" value="Unassembled WGS sequence"/>
</dbReference>
<accession>A0ABQ4QCR1</accession>